<reference evidence="1 2" key="1">
    <citation type="submission" date="2020-12" db="EMBL/GenBank/DDBJ databases">
        <title>Metabolic potential, ecology and presence of endohyphal bacteria is reflected in genomic diversity of Mucoromycotina.</title>
        <authorList>
            <person name="Muszewska A."/>
            <person name="Okrasinska A."/>
            <person name="Steczkiewicz K."/>
            <person name="Drgas O."/>
            <person name="Orlowska M."/>
            <person name="Perlinska-Lenart U."/>
            <person name="Aleksandrzak-Piekarczyk T."/>
            <person name="Szatraj K."/>
            <person name="Zielenkiewicz U."/>
            <person name="Pilsyk S."/>
            <person name="Malc E."/>
            <person name="Mieczkowski P."/>
            <person name="Kruszewska J.S."/>
            <person name="Biernat P."/>
            <person name="Pawlowska J."/>
        </authorList>
    </citation>
    <scope>NUCLEOTIDE SEQUENCE [LARGE SCALE GENOMIC DNA]</scope>
    <source>
        <strain evidence="1 2">CBS 142.35</strain>
    </source>
</reference>
<gene>
    <name evidence="1" type="ORF">INT45_004480</name>
</gene>
<dbReference type="Proteomes" id="UP000646827">
    <property type="component" value="Unassembled WGS sequence"/>
</dbReference>
<evidence type="ECO:0000313" key="1">
    <source>
        <dbReference type="EMBL" id="KAG2220819.1"/>
    </source>
</evidence>
<organism evidence="1 2">
    <name type="scientific">Circinella minor</name>
    <dbReference type="NCBI Taxonomy" id="1195481"/>
    <lineage>
        <taxon>Eukaryota</taxon>
        <taxon>Fungi</taxon>
        <taxon>Fungi incertae sedis</taxon>
        <taxon>Mucoromycota</taxon>
        <taxon>Mucoromycotina</taxon>
        <taxon>Mucoromycetes</taxon>
        <taxon>Mucorales</taxon>
        <taxon>Lichtheimiaceae</taxon>
        <taxon>Circinella</taxon>
    </lineage>
</organism>
<dbReference type="EMBL" id="JAEPRB010000128">
    <property type="protein sequence ID" value="KAG2220819.1"/>
    <property type="molecule type" value="Genomic_DNA"/>
</dbReference>
<comment type="caution">
    <text evidence="1">The sequence shown here is derived from an EMBL/GenBank/DDBJ whole genome shotgun (WGS) entry which is preliminary data.</text>
</comment>
<dbReference type="AlphaFoldDB" id="A0A8H7S184"/>
<dbReference type="OrthoDB" id="2253170at2759"/>
<evidence type="ECO:0000313" key="2">
    <source>
        <dbReference type="Proteomes" id="UP000646827"/>
    </source>
</evidence>
<proteinExistence type="predicted"/>
<name>A0A8H7S184_9FUNG</name>
<keyword evidence="2" id="KW-1185">Reference proteome</keyword>
<accession>A0A8H7S184</accession>
<protein>
    <submittedName>
        <fullName evidence="1">Uncharacterized protein</fullName>
    </submittedName>
</protein>
<sequence length="1015" mass="117322">MDIDIEPELHLQNVQHTVYYTLVRTIEDRLLESSISLSPNTESFVDVVAGNNADLGDYQSLLQVARCSASCTNNEVQRALGLVHLQDQAEEQHHLPPNDHVYYYVRSIELSKDEFERVIHRYSNEFSDSIYIENLREHLINHPWRNDTIYLRYGGCTSHTTPLQRLHEDTLPGASPTRFSNFYRSLHHVLPDKQFQVFLVPNLSIQGRLEDYDTRYQVDGREQILIHFLGRSTLLNSQPGGYYRYYQPLNDDIQSIQPLRDAQNLRNAEQYLFNEQGPVQPPDNAHVQQLQEIYNTGYRIQLLQEVPYYGGLITNDHVTFFGNQAYPKTQRPVRGGDVTPIIIFAKDITRTDFALLRSFFDGSRSGAITKDLITEVFHFQQQVIPQFTPPAFHDLWPCRPRSRQRGDLPQSLIHTSGRIMQNLRAALIITLGFSPASVGFSNFQGCYSLGVNEYSTSLGIPQIIDYDYQYDAGRQDQQGPRFKSIMIPHLHPGFVSYGSADPRILRLMFLCWCRTLILLDIIIELLNIQRPGVPEPGTTEFCQQVLNTWEQRESVTDLPNRINEARAAVINLTSSLATERSLSRLSRSELYGQPPPGPGAYVSLEYGRASMASKRERYGLAAGRPNSQERISQRLRLERARYPELRRLPSFVNGLDEWRIFFDNLREDTVIFNAILARIGVENIVPLAGLTRGQTRILTTRCQPPVGWTGGNEWMNDPEMAMAAFSQFMEDLRSRIPAVSPNELRRRGGLGLLARFGHLFIDFFIRKPVRCDRNGKVHLQVFLDDFVQHRAEPEGIFVGVQYQGNRMIDLDPDICDHALVLKNEDNTIARPANNPNEEAKLIYDWWLLLHSRDGYFACFRRTVQELGLNLRNYIQQEVDRPLAQQFSWRNIINRFLTTSCPVLNTNYMFLTQRRFASRRTRTHRYGYQVSLRVIYTEISTFVNNDAQLANTTEFERIIWNMYLQEANLRTQLTRIFKSNEQAVGFTLRTERTGSTVNPQTGTQYSIHQWTFRRTR</sequence>